<evidence type="ECO:0000313" key="12">
    <source>
        <dbReference type="Proteomes" id="UP000824089"/>
    </source>
</evidence>
<keyword evidence="5 10" id="KW-0662">Pyridine nucleotide biosynthesis</keyword>
<dbReference type="PANTHER" id="PTHR30573">
    <property type="entry name" value="QUINOLINATE SYNTHETASE A"/>
    <property type="match status" value="1"/>
</dbReference>
<dbReference type="InterPro" id="IPR023066">
    <property type="entry name" value="Quinolinate_synth_type2"/>
</dbReference>
<feature type="binding site" evidence="10">
    <location>
        <position position="136"/>
    </location>
    <ligand>
        <name>iminosuccinate</name>
        <dbReference type="ChEBI" id="CHEBI:77875"/>
    </ligand>
</feature>
<keyword evidence="4 10" id="KW-0963">Cytoplasm</keyword>
<evidence type="ECO:0000256" key="6">
    <source>
        <dbReference type="ARBA" id="ARBA00022679"/>
    </source>
</evidence>
<keyword evidence="8 10" id="KW-0408">Iron</keyword>
<dbReference type="HAMAP" id="MF_00568">
    <property type="entry name" value="NadA_type2"/>
    <property type="match status" value="1"/>
</dbReference>
<comment type="catalytic activity">
    <reaction evidence="10">
        <text>iminosuccinate + dihydroxyacetone phosphate = quinolinate + phosphate + 2 H2O + H(+)</text>
        <dbReference type="Rhea" id="RHEA:25888"/>
        <dbReference type="ChEBI" id="CHEBI:15377"/>
        <dbReference type="ChEBI" id="CHEBI:15378"/>
        <dbReference type="ChEBI" id="CHEBI:29959"/>
        <dbReference type="ChEBI" id="CHEBI:43474"/>
        <dbReference type="ChEBI" id="CHEBI:57642"/>
        <dbReference type="ChEBI" id="CHEBI:77875"/>
        <dbReference type="EC" id="2.5.1.72"/>
    </reaction>
</comment>
<feature type="binding site" evidence="10">
    <location>
        <begin position="205"/>
        <end position="207"/>
    </location>
    <ligand>
        <name>iminosuccinate</name>
        <dbReference type="ChEBI" id="CHEBI:77875"/>
    </ligand>
</feature>
<dbReference type="GO" id="GO:0005737">
    <property type="term" value="C:cytoplasm"/>
    <property type="evidence" value="ECO:0007669"/>
    <property type="project" value="UniProtKB-SubCell"/>
</dbReference>
<comment type="function">
    <text evidence="10">Catalyzes the condensation of iminoaspartate with dihydroxyacetone phosphate to form quinolinate.</text>
</comment>
<evidence type="ECO:0000256" key="5">
    <source>
        <dbReference type="ARBA" id="ARBA00022642"/>
    </source>
</evidence>
<dbReference type="GO" id="GO:0046872">
    <property type="term" value="F:metal ion binding"/>
    <property type="evidence" value="ECO:0007669"/>
    <property type="project" value="UniProtKB-KW"/>
</dbReference>
<comment type="subcellular location">
    <subcellularLocation>
        <location evidence="10">Cytoplasm</location>
    </subcellularLocation>
</comment>
<comment type="similarity">
    <text evidence="10">Belongs to the quinolinate synthase family. Type 2 subfamily.</text>
</comment>
<keyword evidence="3 10" id="KW-0004">4Fe-4S</keyword>
<dbReference type="InterPro" id="IPR003473">
    <property type="entry name" value="NadA"/>
</dbReference>
<reference evidence="11" key="1">
    <citation type="submission" date="2020-10" db="EMBL/GenBank/DDBJ databases">
        <authorList>
            <person name="Gilroy R."/>
        </authorList>
    </citation>
    <scope>NUCLEOTIDE SEQUENCE</scope>
    <source>
        <strain evidence="11">CHK195-4489</strain>
    </source>
</reference>
<dbReference type="EMBL" id="DVMM01000055">
    <property type="protein sequence ID" value="HIU29193.1"/>
    <property type="molecule type" value="Genomic_DNA"/>
</dbReference>
<dbReference type="Proteomes" id="UP000824089">
    <property type="component" value="Unassembled WGS sequence"/>
</dbReference>
<dbReference type="NCBIfam" id="TIGR00550">
    <property type="entry name" value="nadA"/>
    <property type="match status" value="1"/>
</dbReference>
<comment type="pathway">
    <text evidence="1 10">Cofactor biosynthesis; NAD(+) biosynthesis; quinolinate from iminoaspartate: step 1/1.</text>
</comment>
<gene>
    <name evidence="10 11" type="primary">nadA</name>
    <name evidence="11" type="ORF">IAD50_02725</name>
</gene>
<comment type="cofactor">
    <cofactor evidence="10">
        <name>[4Fe-4S] cluster</name>
        <dbReference type="ChEBI" id="CHEBI:49883"/>
    </cofactor>
    <text evidence="10">Binds 1 [4Fe-4S] cluster per subunit.</text>
</comment>
<accession>A0A9D1I8I7</accession>
<sequence>MNSGYEHEKKAEITERIVRLKKERDAVIVAHMYQNAEVQEIADIVGDSFALSKYCAGRPERTIVFCGVDFMAESAKILSPEKTVLLPERQAGCPMADMITAEALREFKKTYPGYAVVTYINSSAAVKAESDVIVTSSNAVKVIKGMEERDLIFGPDQNLGAYVAKQCPEKNIVLWDGYCPTHHRIQKEDVLAAKAAHPGAPVLVHPECPPDVTALADYVGSTKGIIDYAAASDCRELIIGTEMGVLYQLEKNNPGKTFYLMTPGLICPNMKKTSLKSVLSSLETGETEIRVPEETAARARKALERMMRLGS</sequence>
<dbReference type="Pfam" id="PF02445">
    <property type="entry name" value="NadA"/>
    <property type="match status" value="1"/>
</dbReference>
<feature type="binding site" evidence="10">
    <location>
        <position position="31"/>
    </location>
    <ligand>
        <name>iminosuccinate</name>
        <dbReference type="ChEBI" id="CHEBI:77875"/>
    </ligand>
</feature>
<feature type="binding site" evidence="10">
    <location>
        <position position="267"/>
    </location>
    <ligand>
        <name>[4Fe-4S] cluster</name>
        <dbReference type="ChEBI" id="CHEBI:49883"/>
    </ligand>
</feature>
<name>A0A9D1I8I7_9CLOT</name>
<proteinExistence type="inferred from homology"/>
<evidence type="ECO:0000256" key="2">
    <source>
        <dbReference type="ARBA" id="ARBA00012669"/>
    </source>
</evidence>
<evidence type="ECO:0000256" key="3">
    <source>
        <dbReference type="ARBA" id="ARBA00022485"/>
    </source>
</evidence>
<dbReference type="GO" id="GO:0008987">
    <property type="term" value="F:quinolinate synthetase A activity"/>
    <property type="evidence" value="ECO:0007669"/>
    <property type="project" value="UniProtKB-UniRule"/>
</dbReference>
<dbReference type="GO" id="GO:0034628">
    <property type="term" value="P:'de novo' NAD+ biosynthetic process from L-aspartate"/>
    <property type="evidence" value="ECO:0007669"/>
    <property type="project" value="TreeGrafter"/>
</dbReference>
<dbReference type="PANTHER" id="PTHR30573:SF0">
    <property type="entry name" value="QUINOLINATE SYNTHASE, CHLOROPLASTIC"/>
    <property type="match status" value="1"/>
</dbReference>
<dbReference type="GO" id="GO:0051539">
    <property type="term" value="F:4 iron, 4 sulfur cluster binding"/>
    <property type="evidence" value="ECO:0007669"/>
    <property type="project" value="UniProtKB-KW"/>
</dbReference>
<evidence type="ECO:0000256" key="10">
    <source>
        <dbReference type="HAMAP-Rule" id="MF_00568"/>
    </source>
</evidence>
<dbReference type="AlphaFoldDB" id="A0A9D1I8I7"/>
<dbReference type="EC" id="2.5.1.72" evidence="2 10"/>
<feature type="binding site" evidence="10">
    <location>
        <position position="179"/>
    </location>
    <ligand>
        <name>[4Fe-4S] cluster</name>
        <dbReference type="ChEBI" id="CHEBI:49883"/>
    </ligand>
</feature>
<keyword evidence="7 10" id="KW-0479">Metal-binding</keyword>
<evidence type="ECO:0000256" key="9">
    <source>
        <dbReference type="ARBA" id="ARBA00023014"/>
    </source>
</evidence>
<evidence type="ECO:0000256" key="7">
    <source>
        <dbReference type="ARBA" id="ARBA00022723"/>
    </source>
</evidence>
<organism evidence="11 12">
    <name type="scientific">Candidatus Egerieisoma faecipullorum</name>
    <dbReference type="NCBI Taxonomy" id="2840963"/>
    <lineage>
        <taxon>Bacteria</taxon>
        <taxon>Bacillati</taxon>
        <taxon>Bacillota</taxon>
        <taxon>Clostridia</taxon>
        <taxon>Eubacteriales</taxon>
        <taxon>Clostridiaceae</taxon>
        <taxon>Clostridiaceae incertae sedis</taxon>
        <taxon>Candidatus Egerieisoma</taxon>
    </lineage>
</organism>
<protein>
    <recommendedName>
        <fullName evidence="2 10">Quinolinate synthase</fullName>
        <ecNumber evidence="2 10">2.5.1.72</ecNumber>
    </recommendedName>
</protein>
<evidence type="ECO:0000256" key="8">
    <source>
        <dbReference type="ARBA" id="ARBA00023004"/>
    </source>
</evidence>
<feature type="binding site" evidence="10">
    <location>
        <position position="222"/>
    </location>
    <ligand>
        <name>iminosuccinate</name>
        <dbReference type="ChEBI" id="CHEBI:77875"/>
    </ligand>
</feature>
<keyword evidence="9 10" id="KW-0411">Iron-sulfur</keyword>
<dbReference type="InterPro" id="IPR036094">
    <property type="entry name" value="NadA_sf"/>
</dbReference>
<comment type="caution">
    <text evidence="11">The sequence shown here is derived from an EMBL/GenBank/DDBJ whole genome shotgun (WGS) entry which is preliminary data.</text>
</comment>
<reference evidence="11" key="2">
    <citation type="journal article" date="2021" name="PeerJ">
        <title>Extensive microbial diversity within the chicken gut microbiome revealed by metagenomics and culture.</title>
        <authorList>
            <person name="Gilroy R."/>
            <person name="Ravi A."/>
            <person name="Getino M."/>
            <person name="Pursley I."/>
            <person name="Horton D.L."/>
            <person name="Alikhan N.F."/>
            <person name="Baker D."/>
            <person name="Gharbi K."/>
            <person name="Hall N."/>
            <person name="Watson M."/>
            <person name="Adriaenssens E.M."/>
            <person name="Foster-Nyarko E."/>
            <person name="Jarju S."/>
            <person name="Secka A."/>
            <person name="Antonio M."/>
            <person name="Oren A."/>
            <person name="Chaudhuri R.R."/>
            <person name="La Ragione R."/>
            <person name="Hildebrand F."/>
            <person name="Pallen M.J."/>
        </authorList>
    </citation>
    <scope>NUCLEOTIDE SEQUENCE</scope>
    <source>
        <strain evidence="11">CHK195-4489</strain>
    </source>
</reference>
<keyword evidence="6 10" id="KW-0808">Transferase</keyword>
<evidence type="ECO:0000313" key="11">
    <source>
        <dbReference type="EMBL" id="HIU29193.1"/>
    </source>
</evidence>
<feature type="binding site" evidence="10">
    <location>
        <position position="48"/>
    </location>
    <ligand>
        <name>iminosuccinate</name>
        <dbReference type="ChEBI" id="CHEBI:77875"/>
    </ligand>
</feature>
<dbReference type="Gene3D" id="3.40.50.10800">
    <property type="entry name" value="NadA-like"/>
    <property type="match status" value="3"/>
</dbReference>
<evidence type="ECO:0000256" key="4">
    <source>
        <dbReference type="ARBA" id="ARBA00022490"/>
    </source>
</evidence>
<feature type="binding site" evidence="10">
    <location>
        <position position="93"/>
    </location>
    <ligand>
        <name>[4Fe-4S] cluster</name>
        <dbReference type="ChEBI" id="CHEBI:49883"/>
    </ligand>
</feature>
<evidence type="ECO:0000256" key="1">
    <source>
        <dbReference type="ARBA" id="ARBA00005065"/>
    </source>
</evidence>
<feature type="binding site" evidence="10">
    <location>
        <begin position="119"/>
        <end position="121"/>
    </location>
    <ligand>
        <name>iminosuccinate</name>
        <dbReference type="ChEBI" id="CHEBI:77875"/>
    </ligand>
</feature>
<dbReference type="FunFam" id="3.40.50.10800:FF:000003">
    <property type="entry name" value="Quinolinate synthase A"/>
    <property type="match status" value="1"/>
</dbReference>
<dbReference type="NCBIfam" id="NF006878">
    <property type="entry name" value="PRK09375.1-2"/>
    <property type="match status" value="1"/>
</dbReference>
<dbReference type="SUPFAM" id="SSF142754">
    <property type="entry name" value="NadA-like"/>
    <property type="match status" value="1"/>
</dbReference>